<dbReference type="InterPro" id="IPR020904">
    <property type="entry name" value="Sc_DH/Rdtase_CS"/>
</dbReference>
<evidence type="ECO:0000256" key="1">
    <source>
        <dbReference type="ARBA" id="ARBA00006484"/>
    </source>
</evidence>
<dbReference type="Pfam" id="PF13561">
    <property type="entry name" value="adh_short_C2"/>
    <property type="match status" value="1"/>
</dbReference>
<dbReference type="PRINTS" id="PR00080">
    <property type="entry name" value="SDRFAMILY"/>
</dbReference>
<dbReference type="STRING" id="1279009.ADICEAN_01660"/>
<evidence type="ECO:0000313" key="5">
    <source>
        <dbReference type="EMBL" id="EMR03182.1"/>
    </source>
</evidence>
<organism evidence="5 6">
    <name type="scientific">Cesiribacter andamanensis AMV16</name>
    <dbReference type="NCBI Taxonomy" id="1279009"/>
    <lineage>
        <taxon>Bacteria</taxon>
        <taxon>Pseudomonadati</taxon>
        <taxon>Bacteroidota</taxon>
        <taxon>Cytophagia</taxon>
        <taxon>Cytophagales</taxon>
        <taxon>Cesiribacteraceae</taxon>
        <taxon>Cesiribacter</taxon>
    </lineage>
</organism>
<feature type="compositionally biased region" description="Basic and acidic residues" evidence="3">
    <location>
        <begin position="201"/>
        <end position="221"/>
    </location>
</feature>
<keyword evidence="6" id="KW-1185">Reference proteome</keyword>
<evidence type="ECO:0000313" key="6">
    <source>
        <dbReference type="Proteomes" id="UP000011910"/>
    </source>
</evidence>
<dbReference type="EC" id="1.1.1.47" evidence="5"/>
<comment type="similarity">
    <text evidence="1">Belongs to the short-chain dehydrogenases/reductases (SDR) family.</text>
</comment>
<evidence type="ECO:0000256" key="2">
    <source>
        <dbReference type="ARBA" id="ARBA00023002"/>
    </source>
</evidence>
<protein>
    <submittedName>
        <fullName evidence="5">Glucose 1-dehydrogenase 2</fullName>
        <ecNumber evidence="5">1.1.1.47</ecNumber>
    </submittedName>
</protein>
<dbReference type="Gene3D" id="3.40.50.720">
    <property type="entry name" value="NAD(P)-binding Rossmann-like Domain"/>
    <property type="match status" value="1"/>
</dbReference>
<feature type="domain" description="Ketoreductase" evidence="4">
    <location>
        <begin position="7"/>
        <end position="183"/>
    </location>
</feature>
<keyword evidence="2 5" id="KW-0560">Oxidoreductase</keyword>
<accession>M7N7E6</accession>
<dbReference type="NCBIfam" id="NF005559">
    <property type="entry name" value="PRK07231.1"/>
    <property type="match status" value="1"/>
</dbReference>
<dbReference type="PANTHER" id="PTHR43639:SF1">
    <property type="entry name" value="SHORT-CHAIN DEHYDROGENASE_REDUCTASE FAMILY PROTEIN"/>
    <property type="match status" value="1"/>
</dbReference>
<dbReference type="EMBL" id="AODQ01000032">
    <property type="protein sequence ID" value="EMR03182.1"/>
    <property type="molecule type" value="Genomic_DNA"/>
</dbReference>
<dbReference type="OrthoDB" id="9788235at2"/>
<dbReference type="RefSeq" id="WP_009195057.1">
    <property type="nucleotide sequence ID" value="NZ_AODQ01000032.1"/>
</dbReference>
<dbReference type="InterPro" id="IPR002347">
    <property type="entry name" value="SDR_fam"/>
</dbReference>
<dbReference type="Proteomes" id="UP000011910">
    <property type="component" value="Unassembled WGS sequence"/>
</dbReference>
<dbReference type="eggNOG" id="COG1028">
    <property type="taxonomic scope" value="Bacteria"/>
</dbReference>
<dbReference type="SUPFAM" id="SSF51735">
    <property type="entry name" value="NAD(P)-binding Rossmann-fold domains"/>
    <property type="match status" value="1"/>
</dbReference>
<proteinExistence type="inferred from homology"/>
<sequence length="259" mass="28080">MYHFKNKTALVTGSGQGIGKAIAQAFSHHEANVVLTDQDEEAGREALQWLLEKGAPAESLHFVPCNVADEGEVKRLIRESVDRFGRLDFLVNNAGLSNFTPFEELTVAGWDEVLGVNLRGAFLCSKFAAPHLKESGSGAILNITSTRAHQSEKQSEAYAASKGGLLSLTHALAISLGPQVRVNAISPGWIEVGHWKKKSQRKEIHHSAQEREQHPAGRVGEPEDIGRAAVFLCSGEAGFITGQELIIDGGMSKRMIYEA</sequence>
<dbReference type="FunFam" id="3.40.50.720:FF:000084">
    <property type="entry name" value="Short-chain dehydrogenase reductase"/>
    <property type="match status" value="1"/>
</dbReference>
<evidence type="ECO:0000256" key="3">
    <source>
        <dbReference type="SAM" id="MobiDB-lite"/>
    </source>
</evidence>
<dbReference type="InterPro" id="IPR057326">
    <property type="entry name" value="KR_dom"/>
</dbReference>
<name>M7N7E6_9BACT</name>
<dbReference type="SMART" id="SM00822">
    <property type="entry name" value="PKS_KR"/>
    <property type="match status" value="1"/>
</dbReference>
<dbReference type="GO" id="GO:0047936">
    <property type="term" value="F:glucose 1-dehydrogenase [NAD(P)+] activity"/>
    <property type="evidence" value="ECO:0007669"/>
    <property type="project" value="UniProtKB-EC"/>
</dbReference>
<evidence type="ECO:0000259" key="4">
    <source>
        <dbReference type="SMART" id="SM00822"/>
    </source>
</evidence>
<reference evidence="5 6" key="1">
    <citation type="journal article" date="2013" name="Genome Announc.">
        <title>Draft Genome Sequence of Cesiribacter andamanensis Strain AMV16T, Isolated from a Soil Sample from a Mud Volcano in the Andaman Islands, India.</title>
        <authorList>
            <person name="Shivaji S."/>
            <person name="Ara S."/>
            <person name="Begum Z."/>
            <person name="Srinivas T.N."/>
            <person name="Singh A."/>
            <person name="Kumar Pinnaka A."/>
        </authorList>
    </citation>
    <scope>NUCLEOTIDE SEQUENCE [LARGE SCALE GENOMIC DNA]</scope>
    <source>
        <strain evidence="5 6">AMV16</strain>
    </source>
</reference>
<comment type="caution">
    <text evidence="5">The sequence shown here is derived from an EMBL/GenBank/DDBJ whole genome shotgun (WGS) entry which is preliminary data.</text>
</comment>
<feature type="region of interest" description="Disordered" evidence="3">
    <location>
        <begin position="200"/>
        <end position="221"/>
    </location>
</feature>
<dbReference type="PRINTS" id="PR00081">
    <property type="entry name" value="GDHRDH"/>
</dbReference>
<gene>
    <name evidence="5" type="primary">ycdF_2</name>
    <name evidence="5" type="ORF">ADICEAN_01660</name>
</gene>
<dbReference type="PANTHER" id="PTHR43639">
    <property type="entry name" value="OXIDOREDUCTASE, SHORT-CHAIN DEHYDROGENASE/REDUCTASE FAMILY (AFU_ORTHOLOGUE AFUA_5G02870)"/>
    <property type="match status" value="1"/>
</dbReference>
<dbReference type="PROSITE" id="PS00061">
    <property type="entry name" value="ADH_SHORT"/>
    <property type="match status" value="1"/>
</dbReference>
<dbReference type="InterPro" id="IPR036291">
    <property type="entry name" value="NAD(P)-bd_dom_sf"/>
</dbReference>
<dbReference type="AlphaFoldDB" id="M7N7E6"/>